<evidence type="ECO:0000313" key="1">
    <source>
        <dbReference type="EMBL" id="GAA2238278.1"/>
    </source>
</evidence>
<keyword evidence="2" id="KW-1185">Reference proteome</keyword>
<evidence type="ECO:0000313" key="2">
    <source>
        <dbReference type="Proteomes" id="UP001500305"/>
    </source>
</evidence>
<comment type="caution">
    <text evidence="1">The sequence shown here is derived from an EMBL/GenBank/DDBJ whole genome shotgun (WGS) entry which is preliminary data.</text>
</comment>
<accession>A0ABN3DPH5</accession>
<proteinExistence type="predicted"/>
<gene>
    <name evidence="1" type="ORF">GCM10010430_19120</name>
</gene>
<reference evidence="1 2" key="1">
    <citation type="journal article" date="2019" name="Int. J. Syst. Evol. Microbiol.">
        <title>The Global Catalogue of Microorganisms (GCM) 10K type strain sequencing project: providing services to taxonomists for standard genome sequencing and annotation.</title>
        <authorList>
            <consortium name="The Broad Institute Genomics Platform"/>
            <consortium name="The Broad Institute Genome Sequencing Center for Infectious Disease"/>
            <person name="Wu L."/>
            <person name="Ma J."/>
        </authorList>
    </citation>
    <scope>NUCLEOTIDE SEQUENCE [LARGE SCALE GENOMIC DNA]</scope>
    <source>
        <strain evidence="1 2">JCM 7356</strain>
    </source>
</reference>
<name>A0ABN3DPH5_9ACTN</name>
<organism evidence="1 2">
    <name type="scientific">Kitasatospora cystarginea</name>
    <dbReference type="NCBI Taxonomy" id="58350"/>
    <lineage>
        <taxon>Bacteria</taxon>
        <taxon>Bacillati</taxon>
        <taxon>Actinomycetota</taxon>
        <taxon>Actinomycetes</taxon>
        <taxon>Kitasatosporales</taxon>
        <taxon>Streptomycetaceae</taxon>
        <taxon>Kitasatospora</taxon>
    </lineage>
</organism>
<sequence length="99" mass="11201">MTVLRLKVVRLAVPRLKVLTLAVPRLVPRPIREEARVRIRLLDGTERLRARQDCCGRELVGPPIADPVFHHASGCGVRRKFRCPVRARSSTLATNARCR</sequence>
<dbReference type="EMBL" id="BAAATR010000006">
    <property type="protein sequence ID" value="GAA2238278.1"/>
    <property type="molecule type" value="Genomic_DNA"/>
</dbReference>
<protein>
    <submittedName>
        <fullName evidence="1">Uncharacterized protein</fullName>
    </submittedName>
</protein>
<dbReference type="Proteomes" id="UP001500305">
    <property type="component" value="Unassembled WGS sequence"/>
</dbReference>